<dbReference type="PANTHER" id="PTHR46599:SF3">
    <property type="entry name" value="PIGGYBAC TRANSPOSABLE ELEMENT-DERIVED PROTEIN 4"/>
    <property type="match status" value="1"/>
</dbReference>
<dbReference type="Proteomes" id="UP000018721">
    <property type="component" value="Unassembled WGS sequence"/>
</dbReference>
<evidence type="ECO:0000313" key="3">
    <source>
        <dbReference type="EMBL" id="ETI51149.1"/>
    </source>
</evidence>
<dbReference type="EMBL" id="ANIZ01000944">
    <property type="protein sequence ID" value="ETI51149.1"/>
    <property type="molecule type" value="Genomic_DNA"/>
</dbReference>
<dbReference type="PANTHER" id="PTHR46599">
    <property type="entry name" value="PIGGYBAC TRANSPOSABLE ELEMENT-DERIVED PROTEIN 4"/>
    <property type="match status" value="1"/>
</dbReference>
<reference evidence="3 4" key="1">
    <citation type="submission" date="2013-11" db="EMBL/GenBank/DDBJ databases">
        <title>The Genome Sequence of Phytophthora parasitica P1569.</title>
        <authorList>
            <consortium name="The Broad Institute Genomics Platform"/>
            <person name="Russ C."/>
            <person name="Tyler B."/>
            <person name="Panabieres F."/>
            <person name="Shan W."/>
            <person name="Tripathy S."/>
            <person name="Grunwald N."/>
            <person name="Machado M."/>
            <person name="Johnson C.S."/>
            <person name="Arredondo F."/>
            <person name="Hong C."/>
            <person name="Coffey M."/>
            <person name="Young S.K."/>
            <person name="Zeng Q."/>
            <person name="Gargeya S."/>
            <person name="Fitzgerald M."/>
            <person name="Abouelleil A."/>
            <person name="Alvarado L."/>
            <person name="Chapman S.B."/>
            <person name="Gainer-Dewar J."/>
            <person name="Goldberg J."/>
            <person name="Griggs A."/>
            <person name="Gujja S."/>
            <person name="Hansen M."/>
            <person name="Howarth C."/>
            <person name="Imamovic A."/>
            <person name="Ireland A."/>
            <person name="Larimer J."/>
            <person name="McCowan C."/>
            <person name="Murphy C."/>
            <person name="Pearson M."/>
            <person name="Poon T.W."/>
            <person name="Priest M."/>
            <person name="Roberts A."/>
            <person name="Saif S."/>
            <person name="Shea T."/>
            <person name="Sykes S."/>
            <person name="Wortman J."/>
            <person name="Nusbaum C."/>
            <person name="Birren B."/>
        </authorList>
    </citation>
    <scope>NUCLEOTIDE SEQUENCE [LARGE SCALE GENOMIC DNA]</scope>
    <source>
        <strain evidence="3 4">P1569</strain>
    </source>
</reference>
<evidence type="ECO:0000313" key="4">
    <source>
        <dbReference type="Proteomes" id="UP000018721"/>
    </source>
</evidence>
<feature type="region of interest" description="Disordered" evidence="1">
    <location>
        <begin position="50"/>
        <end position="70"/>
    </location>
</feature>
<comment type="caution">
    <text evidence="3">The sequence shown here is derived from an EMBL/GenBank/DDBJ whole genome shotgun (WGS) entry which is preliminary data.</text>
</comment>
<dbReference type="AlphaFoldDB" id="V9FI64"/>
<organism evidence="3 4">
    <name type="scientific">Phytophthora nicotianae P1569</name>
    <dbReference type="NCBI Taxonomy" id="1317065"/>
    <lineage>
        <taxon>Eukaryota</taxon>
        <taxon>Sar</taxon>
        <taxon>Stramenopiles</taxon>
        <taxon>Oomycota</taxon>
        <taxon>Peronosporomycetes</taxon>
        <taxon>Peronosporales</taxon>
        <taxon>Peronosporaceae</taxon>
        <taxon>Phytophthora</taxon>
    </lineage>
</organism>
<dbReference type="InterPro" id="IPR029526">
    <property type="entry name" value="PGBD"/>
</dbReference>
<protein>
    <recommendedName>
        <fullName evidence="2">PiggyBac transposable element-derived protein domain-containing protein</fullName>
    </recommendedName>
</protein>
<name>V9FI64_PHYNI</name>
<proteinExistence type="predicted"/>
<feature type="domain" description="PiggyBac transposable element-derived protein" evidence="2">
    <location>
        <begin position="60"/>
        <end position="126"/>
    </location>
</feature>
<evidence type="ECO:0000259" key="2">
    <source>
        <dbReference type="Pfam" id="PF13843"/>
    </source>
</evidence>
<sequence>MRFYYVKPGCNVKTGTKGVDFFHGENALLDFVYADLDFCKRHNIQLVLNEPSPPSPGINTTKRKRSTTTTVPCPSVVSTYLQYMGGVDRHDQLRLQSYSIQMSCRFRKYYKGLFLGLVDMALVNGYITHKCNAGKQSKKPYSHYQYMTILHEHLIRETPNSFTRTTASEAAPAVANRSIVVTHDHTLVQSVDTRVNGGVERVRQRQCKVCSIYKTSYKKRGGTSTCYCPKCSEGKRGLVTLCNKVRNYEQNEGLTCGQIWHITWRNGEFAPKAGNVRDRGVGISNDSK</sequence>
<gene>
    <name evidence="3" type="ORF">F443_05469</name>
</gene>
<dbReference type="Pfam" id="PF13843">
    <property type="entry name" value="DDE_Tnp_1_7"/>
    <property type="match status" value="1"/>
</dbReference>
<evidence type="ECO:0000256" key="1">
    <source>
        <dbReference type="SAM" id="MobiDB-lite"/>
    </source>
</evidence>
<keyword evidence="4" id="KW-1185">Reference proteome</keyword>
<accession>V9FI64</accession>
<dbReference type="HOGENOM" id="CLU_967952_0_0_1"/>
<dbReference type="OrthoDB" id="93184at2759"/>